<feature type="transmembrane region" description="Helical" evidence="7">
    <location>
        <begin position="60"/>
        <end position="82"/>
    </location>
</feature>
<feature type="compositionally biased region" description="Basic residues" evidence="6">
    <location>
        <begin position="171"/>
        <end position="181"/>
    </location>
</feature>
<name>A0ABZ1B4H0_9ACTN</name>
<reference evidence="9 10" key="1">
    <citation type="submission" date="2023-12" db="EMBL/GenBank/DDBJ databases">
        <title>Blastococcus brunescens sp. nov., an actonobacterium isolated from sandstone collected in sahara desert.</title>
        <authorList>
            <person name="Gtari M."/>
            <person name="Ghodhbane F."/>
        </authorList>
    </citation>
    <scope>NUCLEOTIDE SEQUENCE [LARGE SCALE GENOMIC DNA]</scope>
    <source>
        <strain evidence="9 10">BMG 8361</strain>
    </source>
</reference>
<accession>A0ABZ1B4H0</accession>
<evidence type="ECO:0000256" key="3">
    <source>
        <dbReference type="ARBA" id="ARBA00022989"/>
    </source>
</evidence>
<keyword evidence="3 7" id="KW-1133">Transmembrane helix</keyword>
<evidence type="ECO:0000256" key="7">
    <source>
        <dbReference type="SAM" id="Phobius"/>
    </source>
</evidence>
<keyword evidence="4 7" id="KW-0472">Membrane</keyword>
<feature type="region of interest" description="Disordered" evidence="6">
    <location>
        <begin position="221"/>
        <end position="258"/>
    </location>
</feature>
<feature type="domain" description="NADH:quinone oxidoreductase/Mrp antiporter transmembrane" evidence="8">
    <location>
        <begin position="4"/>
        <end position="145"/>
    </location>
</feature>
<keyword evidence="10" id="KW-1185">Reference proteome</keyword>
<evidence type="ECO:0000256" key="2">
    <source>
        <dbReference type="ARBA" id="ARBA00022692"/>
    </source>
</evidence>
<proteinExistence type="predicted"/>
<dbReference type="Proteomes" id="UP001324287">
    <property type="component" value="Chromosome"/>
</dbReference>
<feature type="transmembrane region" description="Helical" evidence="7">
    <location>
        <begin position="94"/>
        <end position="110"/>
    </location>
</feature>
<dbReference type="InterPro" id="IPR001750">
    <property type="entry name" value="ND/Mrp_TM"/>
</dbReference>
<comment type="subcellular location">
    <subcellularLocation>
        <location evidence="1">Endomembrane system</location>
        <topology evidence="1">Multi-pass membrane protein</topology>
    </subcellularLocation>
    <subcellularLocation>
        <location evidence="5">Membrane</location>
        <topology evidence="5">Multi-pass membrane protein</topology>
    </subcellularLocation>
</comment>
<evidence type="ECO:0000256" key="5">
    <source>
        <dbReference type="RuleBase" id="RU000320"/>
    </source>
</evidence>
<dbReference type="PANTHER" id="PTHR22773">
    <property type="entry name" value="NADH DEHYDROGENASE"/>
    <property type="match status" value="1"/>
</dbReference>
<feature type="region of interest" description="Disordered" evidence="6">
    <location>
        <begin position="171"/>
        <end position="200"/>
    </location>
</feature>
<gene>
    <name evidence="9" type="ORF">U6N30_08985</name>
</gene>
<keyword evidence="2 5" id="KW-0812">Transmembrane</keyword>
<protein>
    <submittedName>
        <fullName evidence="9">Proton-conducting transporter membrane subunit</fullName>
    </submittedName>
</protein>
<organism evidence="9 10">
    <name type="scientific">Blastococcus brunescens</name>
    <dbReference type="NCBI Taxonomy" id="1564165"/>
    <lineage>
        <taxon>Bacteria</taxon>
        <taxon>Bacillati</taxon>
        <taxon>Actinomycetota</taxon>
        <taxon>Actinomycetes</taxon>
        <taxon>Geodermatophilales</taxon>
        <taxon>Geodermatophilaceae</taxon>
        <taxon>Blastococcus</taxon>
    </lineage>
</organism>
<evidence type="ECO:0000313" key="9">
    <source>
        <dbReference type="EMBL" id="WRL65694.1"/>
    </source>
</evidence>
<evidence type="ECO:0000256" key="4">
    <source>
        <dbReference type="ARBA" id="ARBA00023136"/>
    </source>
</evidence>
<evidence type="ECO:0000259" key="8">
    <source>
        <dbReference type="Pfam" id="PF00361"/>
    </source>
</evidence>
<evidence type="ECO:0000256" key="6">
    <source>
        <dbReference type="SAM" id="MobiDB-lite"/>
    </source>
</evidence>
<feature type="transmembrane region" description="Helical" evidence="7">
    <location>
        <begin position="30"/>
        <end position="48"/>
    </location>
</feature>
<dbReference type="RefSeq" id="WP_324277012.1">
    <property type="nucleotide sequence ID" value="NZ_CP141261.1"/>
</dbReference>
<evidence type="ECO:0000313" key="10">
    <source>
        <dbReference type="Proteomes" id="UP001324287"/>
    </source>
</evidence>
<dbReference type="Pfam" id="PF00361">
    <property type="entry name" value="Proton_antipo_M"/>
    <property type="match status" value="1"/>
</dbReference>
<dbReference type="EMBL" id="CP141261">
    <property type="protein sequence ID" value="WRL65694.1"/>
    <property type="molecule type" value="Genomic_DNA"/>
</dbReference>
<evidence type="ECO:0000256" key="1">
    <source>
        <dbReference type="ARBA" id="ARBA00004127"/>
    </source>
</evidence>
<sequence length="258" mass="27277">MPLLVAVIAAVSMTLGNLAAFNQTDVLRLLAYSTVSQVGYLFMVVAVAARTDLAVPALTIYLAGYAVTNIGAFAAAAAAPATRTTTDWATAVGHHRWLVVGLVVCLLGLVGTPPTAVFIGKLAVFAAAWDGGLAWLVVVAAINTVASLYYYLRWIAPAFAGGAAAPFAGRAHRGRSEHRGRHGAEGPARPGVDPPRGCRGFAPPGRGRRCLVRRRIRCGLSRDAGSPQGRSRRSLTRSDRHQPQVIVVTGHEREEKLP</sequence>